<organism evidence="1">
    <name type="scientific">gut metagenome</name>
    <dbReference type="NCBI Taxonomy" id="749906"/>
    <lineage>
        <taxon>unclassified sequences</taxon>
        <taxon>metagenomes</taxon>
        <taxon>organismal metagenomes</taxon>
    </lineage>
</organism>
<feature type="non-terminal residue" evidence="1">
    <location>
        <position position="26"/>
    </location>
</feature>
<name>J9GTQ7_9ZZZZ</name>
<dbReference type="AlphaFoldDB" id="J9GTQ7"/>
<proteinExistence type="predicted"/>
<gene>
    <name evidence="1" type="ORF">EVA_05781</name>
</gene>
<evidence type="ECO:0000313" key="1">
    <source>
        <dbReference type="EMBL" id="EJX06108.1"/>
    </source>
</evidence>
<accession>J9GTQ7</accession>
<dbReference type="EMBL" id="AMCI01001258">
    <property type="protein sequence ID" value="EJX06108.1"/>
    <property type="molecule type" value="Genomic_DNA"/>
</dbReference>
<sequence>MWNEAAAVLSEHGAVLPSIPARANLR</sequence>
<reference evidence="1" key="1">
    <citation type="journal article" date="2012" name="PLoS ONE">
        <title>Gene sets for utilization of primary and secondary nutrition supplies in the distal gut of endangered iberian lynx.</title>
        <authorList>
            <person name="Alcaide M."/>
            <person name="Messina E."/>
            <person name="Richter M."/>
            <person name="Bargiela R."/>
            <person name="Peplies J."/>
            <person name="Huws S.A."/>
            <person name="Newbold C.J."/>
            <person name="Golyshin P.N."/>
            <person name="Simon M.A."/>
            <person name="Lopez G."/>
            <person name="Yakimov M.M."/>
            <person name="Ferrer M."/>
        </authorList>
    </citation>
    <scope>NUCLEOTIDE SEQUENCE</scope>
</reference>
<protein>
    <submittedName>
        <fullName evidence="1">Uncharacterized protein</fullName>
    </submittedName>
</protein>
<comment type="caution">
    <text evidence="1">The sequence shown here is derived from an EMBL/GenBank/DDBJ whole genome shotgun (WGS) entry which is preliminary data.</text>
</comment>